<reference evidence="1 2" key="1">
    <citation type="submission" date="2016-09" db="EMBL/GenBank/DDBJ databases">
        <title>The draft genome of Dichanthelium oligosanthes: A C3 panicoid grass species.</title>
        <authorList>
            <person name="Studer A.J."/>
            <person name="Schnable J.C."/>
            <person name="Brutnell T.P."/>
        </authorList>
    </citation>
    <scope>NUCLEOTIDE SEQUENCE [LARGE SCALE GENOMIC DNA]</scope>
    <source>
        <strain evidence="2">cv. Kellogg 1175</strain>
        <tissue evidence="1">Leaf</tissue>
    </source>
</reference>
<protein>
    <submittedName>
        <fullName evidence="1">Uncharacterized protein</fullName>
    </submittedName>
</protein>
<comment type="caution">
    <text evidence="1">The sequence shown here is derived from an EMBL/GenBank/DDBJ whole genome shotgun (WGS) entry which is preliminary data.</text>
</comment>
<evidence type="ECO:0000313" key="2">
    <source>
        <dbReference type="Proteomes" id="UP000095767"/>
    </source>
</evidence>
<evidence type="ECO:0000313" key="1">
    <source>
        <dbReference type="EMBL" id="OEL37253.1"/>
    </source>
</evidence>
<keyword evidence="2" id="KW-1185">Reference proteome</keyword>
<gene>
    <name evidence="1" type="ORF">BAE44_0001728</name>
</gene>
<organism evidence="1 2">
    <name type="scientific">Dichanthelium oligosanthes</name>
    <dbReference type="NCBI Taxonomy" id="888268"/>
    <lineage>
        <taxon>Eukaryota</taxon>
        <taxon>Viridiplantae</taxon>
        <taxon>Streptophyta</taxon>
        <taxon>Embryophyta</taxon>
        <taxon>Tracheophyta</taxon>
        <taxon>Spermatophyta</taxon>
        <taxon>Magnoliopsida</taxon>
        <taxon>Liliopsida</taxon>
        <taxon>Poales</taxon>
        <taxon>Poaceae</taxon>
        <taxon>PACMAD clade</taxon>
        <taxon>Panicoideae</taxon>
        <taxon>Panicodae</taxon>
        <taxon>Paniceae</taxon>
        <taxon>Dichantheliinae</taxon>
        <taxon>Dichanthelium</taxon>
    </lineage>
</organism>
<feature type="non-terminal residue" evidence="1">
    <location>
        <position position="1"/>
    </location>
</feature>
<name>A0A1E5WIP5_9POAL</name>
<dbReference type="Proteomes" id="UP000095767">
    <property type="component" value="Unassembled WGS sequence"/>
</dbReference>
<dbReference type="AlphaFoldDB" id="A0A1E5WIP5"/>
<accession>A0A1E5WIP5</accession>
<proteinExistence type="predicted"/>
<sequence>LVCVTSILSPTAKRRYFTWILRPATYCSMEVERWSKSQILVYRGSWTQIILTNILLMTPTPSV</sequence>
<dbReference type="EMBL" id="LWDX02006130">
    <property type="protein sequence ID" value="OEL37253.1"/>
    <property type="molecule type" value="Genomic_DNA"/>
</dbReference>